<gene>
    <name evidence="1" type="ORF">PSON_ATCC_30995.1.T0470282</name>
</gene>
<dbReference type="AlphaFoldDB" id="A0A8S1MV41"/>
<evidence type="ECO:0000313" key="2">
    <source>
        <dbReference type="Proteomes" id="UP000692954"/>
    </source>
</evidence>
<keyword evidence="2" id="KW-1185">Reference proteome</keyword>
<protein>
    <submittedName>
        <fullName evidence="1">Uncharacterized protein</fullName>
    </submittedName>
</protein>
<dbReference type="Proteomes" id="UP000692954">
    <property type="component" value="Unassembled WGS sequence"/>
</dbReference>
<dbReference type="EMBL" id="CAJJDN010000047">
    <property type="protein sequence ID" value="CAD8084987.1"/>
    <property type="molecule type" value="Genomic_DNA"/>
</dbReference>
<name>A0A8S1MV41_9CILI</name>
<proteinExistence type="predicted"/>
<comment type="caution">
    <text evidence="1">The sequence shown here is derived from an EMBL/GenBank/DDBJ whole genome shotgun (WGS) entry which is preliminary data.</text>
</comment>
<reference evidence="1" key="1">
    <citation type="submission" date="2021-01" db="EMBL/GenBank/DDBJ databases">
        <authorList>
            <consortium name="Genoscope - CEA"/>
            <person name="William W."/>
        </authorList>
    </citation>
    <scope>NUCLEOTIDE SEQUENCE</scope>
</reference>
<evidence type="ECO:0000313" key="1">
    <source>
        <dbReference type="EMBL" id="CAD8084987.1"/>
    </source>
</evidence>
<organism evidence="1 2">
    <name type="scientific">Paramecium sonneborni</name>
    <dbReference type="NCBI Taxonomy" id="65129"/>
    <lineage>
        <taxon>Eukaryota</taxon>
        <taxon>Sar</taxon>
        <taxon>Alveolata</taxon>
        <taxon>Ciliophora</taxon>
        <taxon>Intramacronucleata</taxon>
        <taxon>Oligohymenophorea</taxon>
        <taxon>Peniculida</taxon>
        <taxon>Parameciidae</taxon>
        <taxon>Paramecium</taxon>
    </lineage>
</organism>
<sequence length="76" mass="9009">MGQSNPFLDVLLMINNHVQLMKIVFAERCVHKILDESNLKLQVMNFIEIPIQNYVNKELKLFLTLVQTQIQDILYY</sequence>
<accession>A0A8S1MV41</accession>